<evidence type="ECO:0000313" key="2">
    <source>
        <dbReference type="Proteomes" id="UP000680866"/>
    </source>
</evidence>
<sequence length="98" mass="10738">MSTVAPSTVEHSHTDLILQATKLRGPMDSVTDPRPEDLAFRIVSLLRAVHPLRVGVAMRQADTILTPLAPDDRAAVLDRAIHLALTADEGWATITHRR</sequence>
<reference evidence="1" key="1">
    <citation type="submission" date="2020-08" db="EMBL/GenBank/DDBJ databases">
        <title>Whole genome shotgun sequence of Polymorphospora rubra NBRC 101157.</title>
        <authorList>
            <person name="Komaki H."/>
            <person name="Tamura T."/>
        </authorList>
    </citation>
    <scope>NUCLEOTIDE SEQUENCE</scope>
    <source>
        <strain evidence="1">NBRC 101157</strain>
    </source>
</reference>
<dbReference type="RefSeq" id="WP_212818481.1">
    <property type="nucleotide sequence ID" value="NZ_AP023359.1"/>
</dbReference>
<dbReference type="KEGG" id="pry:Prubr_63160"/>
<accession>A0A810NDC8</accession>
<name>A0A810NDC8_9ACTN</name>
<dbReference type="AlphaFoldDB" id="A0A810NDC8"/>
<keyword evidence="2" id="KW-1185">Reference proteome</keyword>
<dbReference type="EMBL" id="AP023359">
    <property type="protein sequence ID" value="BCJ69295.1"/>
    <property type="molecule type" value="Genomic_DNA"/>
</dbReference>
<evidence type="ECO:0000313" key="1">
    <source>
        <dbReference type="EMBL" id="BCJ69295.1"/>
    </source>
</evidence>
<protein>
    <submittedName>
        <fullName evidence="1">Uncharacterized protein</fullName>
    </submittedName>
</protein>
<organism evidence="1 2">
    <name type="scientific">Polymorphospora rubra</name>
    <dbReference type="NCBI Taxonomy" id="338584"/>
    <lineage>
        <taxon>Bacteria</taxon>
        <taxon>Bacillati</taxon>
        <taxon>Actinomycetota</taxon>
        <taxon>Actinomycetes</taxon>
        <taxon>Micromonosporales</taxon>
        <taxon>Micromonosporaceae</taxon>
        <taxon>Polymorphospora</taxon>
    </lineage>
</organism>
<proteinExistence type="predicted"/>
<gene>
    <name evidence="1" type="ORF">Prubr_63160</name>
</gene>
<dbReference type="Proteomes" id="UP000680866">
    <property type="component" value="Chromosome"/>
</dbReference>